<evidence type="ECO:0000313" key="2">
    <source>
        <dbReference type="Proteomes" id="UP001476950"/>
    </source>
</evidence>
<evidence type="ECO:0000313" key="1">
    <source>
        <dbReference type="EMBL" id="MEP1059250.1"/>
    </source>
</evidence>
<protein>
    <submittedName>
        <fullName evidence="1">FAD-dependent oxidoreductase</fullName>
    </submittedName>
</protein>
<dbReference type="EMBL" id="JAMPLM010000009">
    <property type="protein sequence ID" value="MEP1059250.1"/>
    <property type="molecule type" value="Genomic_DNA"/>
</dbReference>
<gene>
    <name evidence="1" type="ORF">NDI38_12450</name>
</gene>
<name>A0ABV0KLJ9_9CYAN</name>
<dbReference type="InterPro" id="IPR036188">
    <property type="entry name" value="FAD/NAD-bd_sf"/>
</dbReference>
<dbReference type="RefSeq" id="WP_190449007.1">
    <property type="nucleotide sequence ID" value="NZ_JAMPLM010000009.1"/>
</dbReference>
<accession>A0ABV0KLJ9</accession>
<organism evidence="1 2">
    <name type="scientific">Stenomitos frigidus AS-A4</name>
    <dbReference type="NCBI Taxonomy" id="2933935"/>
    <lineage>
        <taxon>Bacteria</taxon>
        <taxon>Bacillati</taxon>
        <taxon>Cyanobacteriota</taxon>
        <taxon>Cyanophyceae</taxon>
        <taxon>Leptolyngbyales</taxon>
        <taxon>Leptolyngbyaceae</taxon>
        <taxon>Stenomitos</taxon>
    </lineage>
</organism>
<dbReference type="SUPFAM" id="SSF51905">
    <property type="entry name" value="FAD/NAD(P)-binding domain"/>
    <property type="match status" value="1"/>
</dbReference>
<dbReference type="Pfam" id="PF12831">
    <property type="entry name" value="FAD_oxidored"/>
    <property type="match status" value="1"/>
</dbReference>
<comment type="caution">
    <text evidence="1">The sequence shown here is derived from an EMBL/GenBank/DDBJ whole genome shotgun (WGS) entry which is preliminary data.</text>
</comment>
<sequence>MTAATQPPRSYDVIGFGDEVPGVLALVSAAREYRRRTGKALRTLLMFKGNSQEGVGGHLVRGGLAYLDRSTIPADIRQAYQLPTFGEPAAIYQEFLQRSGVTQIGLDPRKADAALRAMLSEVGADIISRVQIQSVLKDGATLTGIHLANGNIFLGKQFIDSSVNAELAQAAGVPKFQGFGTFGLPDSELPVTLAFESQGLSLQRLKEVELNYLKRFTNPYDTEAQRYIAIAAGADPALINQIRRSLADEQGRLRTMYVGQDHADVRSQALSVTYHAFRGKKMFLPESGVLLDHANIAILPGGRLSWNALMFYVSGAQSEALARGAAKPTPAMLEEMSFVTKWLKSFGATVVKPASELYIRHAGNIQGAVEPLSGAQMLFGGVPSASAIGTFGYYLDVRGGITGLGNKATAKGMSSISFHHPPLFNIGIRHALLRAVPNLAVVSPASGFDGYACSAGRIVEFNTAVGHGLGIAAAIALTSNRTLASITNGEVRQVLATTGKLPRIYGQSYALEATRLQDFESLMMIA</sequence>
<reference evidence="1 2" key="1">
    <citation type="submission" date="2022-04" db="EMBL/GenBank/DDBJ databases">
        <title>Positive selection, recombination, and allopatry shape intraspecific diversity of widespread and dominant cyanobacteria.</title>
        <authorList>
            <person name="Wei J."/>
            <person name="Shu W."/>
            <person name="Hu C."/>
        </authorList>
    </citation>
    <scope>NUCLEOTIDE SEQUENCE [LARGE SCALE GENOMIC DNA]</scope>
    <source>
        <strain evidence="1 2">AS-A4</strain>
    </source>
</reference>
<keyword evidence="2" id="KW-1185">Reference proteome</keyword>
<dbReference type="Proteomes" id="UP001476950">
    <property type="component" value="Unassembled WGS sequence"/>
</dbReference>
<proteinExistence type="predicted"/>